<dbReference type="AlphaFoldDB" id="A0AAC8ZYE7"/>
<gene>
    <name evidence="2" type="ORF">APS55_02445</name>
</gene>
<accession>A0AAC8ZYE7</accession>
<keyword evidence="1" id="KW-1133">Transmembrane helix</keyword>
<organism evidence="2 3">
    <name type="scientific">Apilactobacillus kunkeei</name>
    <dbReference type="NCBI Taxonomy" id="148814"/>
    <lineage>
        <taxon>Bacteria</taxon>
        <taxon>Bacillati</taxon>
        <taxon>Bacillota</taxon>
        <taxon>Bacilli</taxon>
        <taxon>Lactobacillales</taxon>
        <taxon>Lactobacillaceae</taxon>
        <taxon>Apilactobacillus</taxon>
    </lineage>
</organism>
<reference evidence="2 3" key="2">
    <citation type="journal article" date="2016" name="PeerJ">
        <title>Genome sequencing and analysis of the first complete genome of Lactobacillus kunkeei strain MP2, an Apis mellifera gut isolate.</title>
        <authorList>
            <person name="Asenjo F."/>
            <person name="Olmos A."/>
            <person name="Henriquez-Piskulich P."/>
            <person name="Polanco V."/>
            <person name="Aldea P."/>
            <person name="Ugalde J.A."/>
            <person name="Trombert A.N."/>
        </authorList>
    </citation>
    <scope>NUCLEOTIDE SEQUENCE [LARGE SCALE GENOMIC DNA]</scope>
    <source>
        <strain evidence="2 3">MP2</strain>
    </source>
</reference>
<dbReference type="RefSeq" id="WP_034530705.1">
    <property type="nucleotide sequence ID" value="NZ_CP012920.1"/>
</dbReference>
<name>A0AAC8ZYE7_9LACO</name>
<protein>
    <submittedName>
        <fullName evidence="2">Uncharacterized protein</fullName>
    </submittedName>
</protein>
<keyword evidence="1" id="KW-0812">Transmembrane</keyword>
<feature type="transmembrane region" description="Helical" evidence="1">
    <location>
        <begin position="60"/>
        <end position="78"/>
    </location>
</feature>
<evidence type="ECO:0000313" key="3">
    <source>
        <dbReference type="Proteomes" id="UP000067203"/>
    </source>
</evidence>
<proteinExistence type="predicted"/>
<dbReference type="EMBL" id="CP012920">
    <property type="protein sequence ID" value="ALJ31155.1"/>
    <property type="molecule type" value="Genomic_DNA"/>
</dbReference>
<evidence type="ECO:0000256" key="1">
    <source>
        <dbReference type="SAM" id="Phobius"/>
    </source>
</evidence>
<feature type="transmembrane region" description="Helical" evidence="1">
    <location>
        <begin position="90"/>
        <end position="114"/>
    </location>
</feature>
<feature type="transmembrane region" description="Helical" evidence="1">
    <location>
        <begin position="273"/>
        <end position="300"/>
    </location>
</feature>
<evidence type="ECO:0000313" key="2">
    <source>
        <dbReference type="EMBL" id="ALJ31155.1"/>
    </source>
</evidence>
<feature type="transmembrane region" description="Helical" evidence="1">
    <location>
        <begin position="229"/>
        <end position="253"/>
    </location>
</feature>
<feature type="transmembrane region" description="Helical" evidence="1">
    <location>
        <begin position="159"/>
        <end position="178"/>
    </location>
</feature>
<dbReference type="Proteomes" id="UP000067203">
    <property type="component" value="Chromosome"/>
</dbReference>
<sequence length="317" mass="37012">MVIIKWIDKGFKWVDNQVDLLNEDGDIEAEHKIIFVFFGLLFIFMMIAFFAAFFNVYASSIITLDAAIFIFISLLVGCRIWKTNGNFKKLFLFNSTILLYFLSLFSTFYFVFINKSAGDFGSFLETMIMIFVCWWVSYMFNPILTNDYKNVYDKKIGRFFLKLLIISVCSFIVIAIQIDANGSMITAILTIIISLTGTKEFCYMLQLFSNNTFNNEQISLLREKLDGGLAKIKVGILLFEFSYILTFCLFSFFSVKHYLVYLSKNSIINQNNIIHYCLEIQFFISILIFIFLIFSLKFLLSNVYSKPFEKMLQNKKD</sequence>
<reference evidence="3" key="1">
    <citation type="submission" date="2015-10" db="EMBL/GenBank/DDBJ databases">
        <title>Bioinformatic analysis of the first complete genome sequence of Lactobacillus kunkeei strain MP2, an Apis mellifera gut isolate.</title>
        <authorList>
            <person name="Asenjo F."/>
            <person name="Olmos A."/>
            <person name="Henriquez-Piskulich P."/>
            <person name="Aldea P."/>
            <person name="Ugalde J.A."/>
            <person name="Trombert A.N."/>
        </authorList>
    </citation>
    <scope>NUCLEOTIDE SEQUENCE [LARGE SCALE GENOMIC DNA]</scope>
    <source>
        <strain evidence="3">MP2</strain>
    </source>
</reference>
<feature type="transmembrane region" description="Helical" evidence="1">
    <location>
        <begin position="184"/>
        <end position="208"/>
    </location>
</feature>
<feature type="transmembrane region" description="Helical" evidence="1">
    <location>
        <begin position="120"/>
        <end position="138"/>
    </location>
</feature>
<feature type="transmembrane region" description="Helical" evidence="1">
    <location>
        <begin position="33"/>
        <end position="54"/>
    </location>
</feature>
<keyword evidence="1" id="KW-0472">Membrane</keyword>
<dbReference type="KEGG" id="lku:APS55_02445"/>